<comment type="similarity">
    <text evidence="1">Belongs to the peptidase C1 family.</text>
</comment>
<dbReference type="PROSITE" id="PS00640">
    <property type="entry name" value="THIOL_PROTEASE_ASN"/>
    <property type="match status" value="1"/>
</dbReference>
<dbReference type="OrthoDB" id="3789175at2759"/>
<dbReference type="AlphaFoldDB" id="W8BB99"/>
<dbReference type="Gene3D" id="3.90.70.10">
    <property type="entry name" value="Cysteine proteinases"/>
    <property type="match status" value="1"/>
</dbReference>
<accession>W8BB99</accession>
<dbReference type="SUPFAM" id="SSF54001">
    <property type="entry name" value="Cysteine proteinases"/>
    <property type="match status" value="1"/>
</dbReference>
<feature type="chain" id="PRO_5007366413" evidence="3">
    <location>
        <begin position="27"/>
        <end position="435"/>
    </location>
</feature>
<dbReference type="PROSITE" id="PS50958">
    <property type="entry name" value="SMB_2"/>
    <property type="match status" value="1"/>
</dbReference>
<dbReference type="EMBL" id="GAMC01012245">
    <property type="protein sequence ID" value="JAB94310.1"/>
    <property type="molecule type" value="mRNA"/>
</dbReference>
<dbReference type="PROSITE" id="PS00639">
    <property type="entry name" value="THIOL_PROTEASE_HIS"/>
    <property type="match status" value="1"/>
</dbReference>
<dbReference type="KEGG" id="ccat:101462849"/>
<dbReference type="InterPro" id="IPR025660">
    <property type="entry name" value="Pept_his_AS"/>
</dbReference>
<evidence type="ECO:0000313" key="5">
    <source>
        <dbReference type="EMBL" id="JAB94308.1"/>
    </source>
</evidence>
<evidence type="ECO:0000256" key="2">
    <source>
        <dbReference type="ARBA" id="ARBA00023157"/>
    </source>
</evidence>
<protein>
    <submittedName>
        <fullName evidence="5">Tubulointerstitial nephritis antigen-like</fullName>
    </submittedName>
</protein>
<feature type="domain" description="SMB" evidence="4">
    <location>
        <begin position="43"/>
        <end position="90"/>
    </location>
</feature>
<dbReference type="PANTHER" id="PTHR12411">
    <property type="entry name" value="CYSTEINE PROTEASE FAMILY C1-RELATED"/>
    <property type="match status" value="1"/>
</dbReference>
<keyword evidence="2" id="KW-1015">Disulfide bond</keyword>
<name>W8BB99_CERCA</name>
<sequence length="435" mass="49347">MNRKFSKASTALKLVTAFTLLGAVVAFDDTLELDFPGPYCRAKNLCCKNREDGCAMPISTTLCYCDEFCDRDKSADCCPDYQTHCRGAPPPILRCYHNGVYFNKYNTTMDNCNECRCLDGGRTDCDRDLCLTDDNLVNNVNSINSLGWSARKYGEWWGRKYSEGLTLRLGTKEPTFRVKAMTRLSNKASTLPRQFNAVEHWERLSSDVQDQGWCGSSWVLSTTSVASDRFAIQSQGKEVVQLSPQNILSCTRKQQGCNGGHLDAAWRFLHKQGVLLEDCYPYAARRDVCKIRHGGRRLLSSYGCHPSTRSERDEFYTVGPAYSLNNETDIMAEIYHSGPVQATMRIYRDFFAYSGGIYRHTAASRSSPTGFHSVKLVGWGEEHDGVKYWIAANSWGPWWGEHGYFRIARGNNECGIEEYVLAAWPNVYNYFKTNY</sequence>
<dbReference type="Pfam" id="PF00112">
    <property type="entry name" value="Peptidase_C1"/>
    <property type="match status" value="1"/>
</dbReference>
<dbReference type="InterPro" id="IPR001212">
    <property type="entry name" value="Somatomedin_B_dom"/>
</dbReference>
<proteinExistence type="evidence at transcript level"/>
<organism evidence="5">
    <name type="scientific">Ceratitis capitata</name>
    <name type="common">Mediterranean fruit fly</name>
    <name type="synonym">Tephritis capitata</name>
    <dbReference type="NCBI Taxonomy" id="7213"/>
    <lineage>
        <taxon>Eukaryota</taxon>
        <taxon>Metazoa</taxon>
        <taxon>Ecdysozoa</taxon>
        <taxon>Arthropoda</taxon>
        <taxon>Hexapoda</taxon>
        <taxon>Insecta</taxon>
        <taxon>Pterygota</taxon>
        <taxon>Neoptera</taxon>
        <taxon>Endopterygota</taxon>
        <taxon>Diptera</taxon>
        <taxon>Brachycera</taxon>
        <taxon>Muscomorpha</taxon>
        <taxon>Tephritoidea</taxon>
        <taxon>Tephritidae</taxon>
        <taxon>Ceratitis</taxon>
        <taxon>Ceratitis</taxon>
    </lineage>
</organism>
<dbReference type="CTD" id="37537"/>
<reference evidence="5" key="2">
    <citation type="journal article" date="2014" name="BMC Genomics">
        <title>A genomic perspective to assessing quality of mass-reared SIT flies used in Mediterranean fruit fly (Ceratitis capitata) eradication in California.</title>
        <authorList>
            <person name="Calla B."/>
            <person name="Hall B."/>
            <person name="Hou S."/>
            <person name="Geib S.M."/>
        </authorList>
    </citation>
    <scope>NUCLEOTIDE SEQUENCE</scope>
</reference>
<dbReference type="GO" id="GO:0006508">
    <property type="term" value="P:proteolysis"/>
    <property type="evidence" value="ECO:0007669"/>
    <property type="project" value="InterPro"/>
</dbReference>
<evidence type="ECO:0000259" key="4">
    <source>
        <dbReference type="PROSITE" id="PS50958"/>
    </source>
</evidence>
<dbReference type="EMBL" id="GAMC01012247">
    <property type="protein sequence ID" value="JAB94308.1"/>
    <property type="molecule type" value="mRNA"/>
</dbReference>
<reference evidence="5" key="1">
    <citation type="submission" date="2013-07" db="EMBL/GenBank/DDBJ databases">
        <authorList>
            <person name="Geib S."/>
        </authorList>
    </citation>
    <scope>NUCLEOTIDE SEQUENCE</scope>
</reference>
<dbReference type="InterPro" id="IPR025661">
    <property type="entry name" value="Pept_asp_AS"/>
</dbReference>
<dbReference type="EMBL" id="GAMC01012246">
    <property type="protein sequence ID" value="JAB94309.1"/>
    <property type="molecule type" value="mRNA"/>
</dbReference>
<evidence type="ECO:0000256" key="3">
    <source>
        <dbReference type="SAM" id="SignalP"/>
    </source>
</evidence>
<dbReference type="GeneID" id="101462849"/>
<dbReference type="InterPro" id="IPR000668">
    <property type="entry name" value="Peptidase_C1A_C"/>
</dbReference>
<evidence type="ECO:0000256" key="1">
    <source>
        <dbReference type="ARBA" id="ARBA00008455"/>
    </source>
</evidence>
<feature type="signal peptide" evidence="3">
    <location>
        <begin position="1"/>
        <end position="26"/>
    </location>
</feature>
<dbReference type="InterPro" id="IPR013128">
    <property type="entry name" value="Peptidase_C1A"/>
</dbReference>
<dbReference type="CDD" id="cd02620">
    <property type="entry name" value="Peptidase_C1A_CathepsinB"/>
    <property type="match status" value="1"/>
</dbReference>
<dbReference type="InterPro" id="IPR038765">
    <property type="entry name" value="Papain-like_cys_pep_sf"/>
</dbReference>
<dbReference type="GO" id="GO:0008234">
    <property type="term" value="F:cysteine-type peptidase activity"/>
    <property type="evidence" value="ECO:0007669"/>
    <property type="project" value="InterPro"/>
</dbReference>
<gene>
    <name evidence="5" type="primary">TINAL</name>
</gene>
<dbReference type="PRINTS" id="PR00705">
    <property type="entry name" value="PAPAIN"/>
</dbReference>
<dbReference type="SMART" id="SM00645">
    <property type="entry name" value="Pept_C1"/>
    <property type="match status" value="1"/>
</dbReference>
<keyword evidence="3" id="KW-0732">Signal</keyword>